<dbReference type="InterPro" id="IPR036188">
    <property type="entry name" value="FAD/NAD-bd_sf"/>
</dbReference>
<dbReference type="InterPro" id="IPR003953">
    <property type="entry name" value="FAD-dep_OxRdtase_2_FAD-bd"/>
</dbReference>
<gene>
    <name evidence="6" type="ORF">G3A50_13355</name>
</gene>
<dbReference type="Proteomes" id="UP000464751">
    <property type="component" value="Chromosome"/>
</dbReference>
<evidence type="ECO:0000256" key="1">
    <source>
        <dbReference type="ARBA" id="ARBA00001974"/>
    </source>
</evidence>
<keyword evidence="4" id="KW-0560">Oxidoreductase</keyword>
<feature type="domain" description="FAD-dependent oxidoreductase 2 FAD-binding" evidence="5">
    <location>
        <begin position="14"/>
        <end position="518"/>
    </location>
</feature>
<dbReference type="AlphaFoldDB" id="A0A6P1YNF9"/>
<evidence type="ECO:0000313" key="6">
    <source>
        <dbReference type="EMBL" id="QIB34592.1"/>
    </source>
</evidence>
<comment type="cofactor">
    <cofactor evidence="1">
        <name>FAD</name>
        <dbReference type="ChEBI" id="CHEBI:57692"/>
    </cofactor>
</comment>
<accession>A0A6P1YNF9</accession>
<dbReference type="Gene3D" id="3.50.50.60">
    <property type="entry name" value="FAD/NAD(P)-binding domain"/>
    <property type="match status" value="2"/>
</dbReference>
<dbReference type="PANTHER" id="PTHR43400:SF10">
    <property type="entry name" value="3-OXOSTEROID 1-DEHYDROGENASE"/>
    <property type="match status" value="1"/>
</dbReference>
<dbReference type="RefSeq" id="WP_163075735.1">
    <property type="nucleotide sequence ID" value="NZ_CP048630.1"/>
</dbReference>
<evidence type="ECO:0000259" key="5">
    <source>
        <dbReference type="Pfam" id="PF00890"/>
    </source>
</evidence>
<dbReference type="SUPFAM" id="SSF51905">
    <property type="entry name" value="FAD/NAD(P)-binding domain"/>
    <property type="match status" value="1"/>
</dbReference>
<keyword evidence="3" id="KW-0274">FAD</keyword>
<dbReference type="InterPro" id="IPR027477">
    <property type="entry name" value="Succ_DH/fumarate_Rdtase_cat_sf"/>
</dbReference>
<protein>
    <submittedName>
        <fullName evidence="6">FAD-dependent oxidoreductase</fullName>
    </submittedName>
</protein>
<dbReference type="Pfam" id="PF00890">
    <property type="entry name" value="FAD_binding_2"/>
    <property type="match status" value="1"/>
</dbReference>
<keyword evidence="7" id="KW-1185">Reference proteome</keyword>
<name>A0A6P1YNF9_9HYPH</name>
<dbReference type="KEGG" id="apra:G3A50_13355"/>
<dbReference type="GO" id="GO:0008202">
    <property type="term" value="P:steroid metabolic process"/>
    <property type="evidence" value="ECO:0007669"/>
    <property type="project" value="UniProtKB-ARBA"/>
</dbReference>
<dbReference type="EMBL" id="CP048630">
    <property type="protein sequence ID" value="QIB34592.1"/>
    <property type="molecule type" value="Genomic_DNA"/>
</dbReference>
<organism evidence="6 7">
    <name type="scientific">Ancylobacter pratisalsi</name>
    <dbReference type="NCBI Taxonomy" id="1745854"/>
    <lineage>
        <taxon>Bacteria</taxon>
        <taxon>Pseudomonadati</taxon>
        <taxon>Pseudomonadota</taxon>
        <taxon>Alphaproteobacteria</taxon>
        <taxon>Hyphomicrobiales</taxon>
        <taxon>Xanthobacteraceae</taxon>
        <taxon>Ancylobacter</taxon>
    </lineage>
</organism>
<keyword evidence="2" id="KW-0285">Flavoprotein</keyword>
<reference evidence="6 7" key="1">
    <citation type="submission" date="2020-02" db="EMBL/GenBank/DDBJ databases">
        <authorList>
            <person name="Li G."/>
        </authorList>
    </citation>
    <scope>NUCLEOTIDE SEQUENCE [LARGE SCALE GENOMIC DNA]</scope>
    <source>
        <strain evidence="6 7">DSM 102029</strain>
    </source>
</reference>
<proteinExistence type="predicted"/>
<dbReference type="InterPro" id="IPR050315">
    <property type="entry name" value="FAD-oxidoreductase_2"/>
</dbReference>
<dbReference type="PANTHER" id="PTHR43400">
    <property type="entry name" value="FUMARATE REDUCTASE"/>
    <property type="match status" value="1"/>
</dbReference>
<evidence type="ECO:0000256" key="4">
    <source>
        <dbReference type="ARBA" id="ARBA00023002"/>
    </source>
</evidence>
<evidence type="ECO:0000256" key="2">
    <source>
        <dbReference type="ARBA" id="ARBA00022630"/>
    </source>
</evidence>
<evidence type="ECO:0000256" key="3">
    <source>
        <dbReference type="ARBA" id="ARBA00022827"/>
    </source>
</evidence>
<sequence>MGTGPEVVFDERFDTIIVGSGAAGMTAALTAAVSGLRVLVLEKSPRVGGTSAMSGAGTWVPANHHALAEGIADTPEEAYLYLRGALPQAWRNSDDSLWREMAYAAAPMLKLVETHSPLRFALTREPDPMIEVPGAKVRGRMLSPQALSRRVAGPFAKKLRRSTLPHLMTYQEMMDPGPYLHPIRTVWKLWPELLRRLLTDSAGQGNALIAGLIAGCLARGVDIRLAAPVRELVQDADGRVIGVAYEQDGRARRVAAEAGVLLSTGGFEWDPARYRHHFPGETDFLTSPDTNSGDGHRMAEAAGALLDRMDQANIHPALPIRYEGRMHGLPVAYHSAPHALIVNRHGRRFISEYDYNLGDTLNQRAEDGSMIHLPAWLIADRRFLTRSLPFLWYGLRGRGWMRFGTSLAELARRTGLDAATLEATVARFNGFCAEGFDADFARGENAWERYRSGRREGAPNTTLGAIEKGPFVAIPMNRSILGTKGGPRTNHHGEVLRPDFSVIEGLYCAGNAMANPIGTRSVAAGTTIGPHMTWGYICARSMSARAADRAATAA</sequence>
<evidence type="ECO:0000313" key="7">
    <source>
        <dbReference type="Proteomes" id="UP000464751"/>
    </source>
</evidence>
<dbReference type="GO" id="GO:0016491">
    <property type="term" value="F:oxidoreductase activity"/>
    <property type="evidence" value="ECO:0007669"/>
    <property type="project" value="UniProtKB-KW"/>
</dbReference>
<dbReference type="SUPFAM" id="SSF56425">
    <property type="entry name" value="Succinate dehydrogenase/fumarate reductase flavoprotein, catalytic domain"/>
    <property type="match status" value="1"/>
</dbReference>